<keyword evidence="3" id="KW-0285">Flavoprotein</keyword>
<comment type="caution">
    <text evidence="11">The sequence shown here is derived from an EMBL/GenBank/DDBJ whole genome shotgun (WGS) entry which is preliminary data.</text>
</comment>
<evidence type="ECO:0000256" key="6">
    <source>
        <dbReference type="ARBA" id="ARBA00022827"/>
    </source>
</evidence>
<comment type="similarity">
    <text evidence="2">Belongs to the FAD-dependent oxidoreductase family.</text>
</comment>
<dbReference type="SUPFAM" id="SSF50022">
    <property type="entry name" value="ISP domain"/>
    <property type="match status" value="2"/>
</dbReference>
<evidence type="ECO:0000256" key="9">
    <source>
        <dbReference type="ARBA" id="ARBA00023014"/>
    </source>
</evidence>
<proteinExistence type="inferred from homology"/>
<sequence>MGAVCCKTCRTIKSVNNEISNHQTHITVPIVKIASPSLNSTPINNIAAASHVSTLQNAVEQSNQPLTFMNESVNKDEKENFLEKVVCHQSDLDENEMNEIDFGNNQKILLIKQNGKFYATGSECAHNGAPLVMGSLGDKRIRCPWHGACFNIETGDIEDFPGLDSIPCYKVNVDESGQVKIRARKTHLEQQKVIKPMTKYDSKNSRKFVIIGGGVSGATCAEVLRQNGFTGKIIIICKEAYLPYDRTEISRNLDSKIENIQLRSQSFYDENNIEIILSSEVLSLDSSSKHLKLSNEKELNYDKVYIATGTRARKPKISGIHLKNIFTLRTLFDASEIESKLNNKSHLIILGSSFLALELASYCHNRVAKTTIISNASLPLVETFGEQVGNKMLELLKSKNIKVFLECEIKAFVGINQENHLSAIKLSNGEFLKADLCIIAVGSKFNTKFLANSGILVNKNGSIDTNVYMQTNNIDVYAGGDIANSPIYYNNNEREIICHYSVAQNHGRVAALNMLGISTKVKTLPYFYTLLFDNCITYVGYRKPSRVFIQNSTDDFKFSAFYFDNDDNVVGIISFQPNKLTSDYAEKLQQGSKITRKDLNQLFGIVVESTEPLIKEKTLSEDFIEESICDINDIAENEMKEFVIDNDKKILLVKQEGRIHAIGSECSHYGAPLVMGSLGEGRIRCPWHGACFNIETGDIEDFPGLDSIPCYQVIIEERDVRVKAKKSIIRGKQKIIKPMAHYDTKSGLIFVIIGGGASGATCAEMLRQNGFMGRIIMICKESYLPYDRIKVSKFLDSKIEDIQLRSQAFYDEHHIELMLNIEATDVDAKLKEITLSCGNKLKYDKLFVASGCRAKYLKIPGSHLHNIFTLRTLDDAKQIHSKLDTGSHVVIVGSSFIALETATYCVSRVAKVTIIGRSSKPLIETFGEIIGGRIMEYFKSKKVEFIMEAELKNFLGNHKELERIELIDGRTIWADVCIVAIGSRPNTEFLARSGLKINYDGSIDTNEFLETNVRDIYIGGDIANSPIFTYYNKRACIQHYALAQYHGKIAALNMIGTRTELRSVPYFFTLLFDYCFTFTGYGRDISEIFVDGDLDEFKFAAFYFDEEQNVVGMSSCQPDKGISDFAEKLAQGFCYHRDDIEWAIELEEEGIQDGIQI</sequence>
<dbReference type="SUPFAM" id="SSF51905">
    <property type="entry name" value="FAD/NAD(P)-binding domain"/>
    <property type="match status" value="2"/>
</dbReference>
<protein>
    <recommendedName>
        <fullName evidence="10">Rieske domain-containing protein</fullName>
    </recommendedName>
</protein>
<keyword evidence="7" id="KW-0560">Oxidoreductase</keyword>
<evidence type="ECO:0000256" key="5">
    <source>
        <dbReference type="ARBA" id="ARBA00022723"/>
    </source>
</evidence>
<dbReference type="PRINTS" id="PR00411">
    <property type="entry name" value="PNDRDTASEI"/>
</dbReference>
<dbReference type="PRINTS" id="PR00368">
    <property type="entry name" value="FADPNR"/>
</dbReference>
<keyword evidence="6" id="KW-0274">FAD</keyword>
<keyword evidence="8" id="KW-0408">Iron</keyword>
<keyword evidence="9" id="KW-0411">Iron-sulfur</keyword>
<dbReference type="Proteomes" id="UP001107558">
    <property type="component" value="Chromosome 1"/>
</dbReference>
<gene>
    <name evidence="11" type="ORF">PVAND_011588</name>
</gene>
<organism evidence="11 12">
    <name type="scientific">Polypedilum vanderplanki</name>
    <name type="common">Sleeping chironomid midge</name>
    <dbReference type="NCBI Taxonomy" id="319348"/>
    <lineage>
        <taxon>Eukaryota</taxon>
        <taxon>Metazoa</taxon>
        <taxon>Ecdysozoa</taxon>
        <taxon>Arthropoda</taxon>
        <taxon>Hexapoda</taxon>
        <taxon>Insecta</taxon>
        <taxon>Pterygota</taxon>
        <taxon>Neoptera</taxon>
        <taxon>Endopterygota</taxon>
        <taxon>Diptera</taxon>
        <taxon>Nematocera</taxon>
        <taxon>Chironomoidea</taxon>
        <taxon>Chironomidae</taxon>
        <taxon>Chironominae</taxon>
        <taxon>Polypedilum</taxon>
        <taxon>Polypedilum</taxon>
    </lineage>
</organism>
<dbReference type="OrthoDB" id="432169at2759"/>
<keyword evidence="4" id="KW-0001">2Fe-2S</keyword>
<dbReference type="GO" id="GO:0005737">
    <property type="term" value="C:cytoplasm"/>
    <property type="evidence" value="ECO:0007669"/>
    <property type="project" value="TreeGrafter"/>
</dbReference>
<dbReference type="InterPro" id="IPR016156">
    <property type="entry name" value="FAD/NAD-linked_Rdtase_dimer_sf"/>
</dbReference>
<dbReference type="GO" id="GO:0046872">
    <property type="term" value="F:metal ion binding"/>
    <property type="evidence" value="ECO:0007669"/>
    <property type="project" value="UniProtKB-KW"/>
</dbReference>
<dbReference type="InterPro" id="IPR050446">
    <property type="entry name" value="FAD-oxidoreductase/Apoptosis"/>
</dbReference>
<dbReference type="GO" id="GO:0016651">
    <property type="term" value="F:oxidoreductase activity, acting on NAD(P)H"/>
    <property type="evidence" value="ECO:0007669"/>
    <property type="project" value="TreeGrafter"/>
</dbReference>
<dbReference type="GO" id="GO:0051537">
    <property type="term" value="F:2 iron, 2 sulfur cluster binding"/>
    <property type="evidence" value="ECO:0007669"/>
    <property type="project" value="UniProtKB-KW"/>
</dbReference>
<evidence type="ECO:0000256" key="2">
    <source>
        <dbReference type="ARBA" id="ARBA00006442"/>
    </source>
</evidence>
<dbReference type="Pfam" id="PF07992">
    <property type="entry name" value="Pyr_redox_2"/>
    <property type="match status" value="2"/>
</dbReference>
<comment type="cofactor">
    <cofactor evidence="1">
        <name>FAD</name>
        <dbReference type="ChEBI" id="CHEBI:57692"/>
    </cofactor>
</comment>
<dbReference type="SUPFAM" id="SSF55424">
    <property type="entry name" value="FAD/NAD-linked reductases, dimerisation (C-terminal) domain"/>
    <property type="match status" value="2"/>
</dbReference>
<dbReference type="Pfam" id="PF00355">
    <property type="entry name" value="Rieske"/>
    <property type="match status" value="2"/>
</dbReference>
<evidence type="ECO:0000313" key="11">
    <source>
        <dbReference type="EMBL" id="KAG5682222.1"/>
    </source>
</evidence>
<dbReference type="Gene3D" id="3.50.50.60">
    <property type="entry name" value="FAD/NAD(P)-binding domain"/>
    <property type="match status" value="4"/>
</dbReference>
<name>A0A9J6CKV6_POLVA</name>
<evidence type="ECO:0000256" key="8">
    <source>
        <dbReference type="ARBA" id="ARBA00023004"/>
    </source>
</evidence>
<dbReference type="InterPro" id="IPR023753">
    <property type="entry name" value="FAD/NAD-binding_dom"/>
</dbReference>
<dbReference type="InterPro" id="IPR036922">
    <property type="entry name" value="Rieske_2Fe-2S_sf"/>
</dbReference>
<keyword evidence="12" id="KW-1185">Reference proteome</keyword>
<dbReference type="CDD" id="cd03478">
    <property type="entry name" value="Rieske_AIFL_N"/>
    <property type="match status" value="2"/>
</dbReference>
<feature type="domain" description="Rieske" evidence="10">
    <location>
        <begin position="626"/>
        <end position="722"/>
    </location>
</feature>
<dbReference type="FunFam" id="2.102.10.10:FF:000003">
    <property type="entry name" value="apoptosis-inducing factor 3 isoform X2"/>
    <property type="match status" value="2"/>
</dbReference>
<dbReference type="Gene3D" id="2.102.10.10">
    <property type="entry name" value="Rieske [2Fe-2S] iron-sulphur domain"/>
    <property type="match status" value="2"/>
</dbReference>
<dbReference type="PANTHER" id="PTHR43557:SF2">
    <property type="entry name" value="RIESKE DOMAIN-CONTAINING PROTEIN-RELATED"/>
    <property type="match status" value="1"/>
</dbReference>
<evidence type="ECO:0000256" key="1">
    <source>
        <dbReference type="ARBA" id="ARBA00001974"/>
    </source>
</evidence>
<evidence type="ECO:0000256" key="7">
    <source>
        <dbReference type="ARBA" id="ARBA00023002"/>
    </source>
</evidence>
<evidence type="ECO:0000313" key="12">
    <source>
        <dbReference type="Proteomes" id="UP001107558"/>
    </source>
</evidence>
<keyword evidence="5" id="KW-0479">Metal-binding</keyword>
<feature type="domain" description="Rieske" evidence="10">
    <location>
        <begin position="84"/>
        <end position="180"/>
    </location>
</feature>
<dbReference type="PANTHER" id="PTHR43557">
    <property type="entry name" value="APOPTOSIS-INDUCING FACTOR 1"/>
    <property type="match status" value="1"/>
</dbReference>
<reference evidence="11" key="1">
    <citation type="submission" date="2021-03" db="EMBL/GenBank/DDBJ databases">
        <title>Chromosome level genome of the anhydrobiotic midge Polypedilum vanderplanki.</title>
        <authorList>
            <person name="Yoshida Y."/>
            <person name="Kikawada T."/>
            <person name="Gusev O."/>
        </authorList>
    </citation>
    <scope>NUCLEOTIDE SEQUENCE</scope>
    <source>
        <strain evidence="11">NIAS01</strain>
        <tissue evidence="11">Whole body or cell culture</tissue>
    </source>
</reference>
<evidence type="ECO:0000259" key="10">
    <source>
        <dbReference type="PROSITE" id="PS51296"/>
    </source>
</evidence>
<dbReference type="PROSITE" id="PS51296">
    <property type="entry name" value="RIESKE"/>
    <property type="match status" value="2"/>
</dbReference>
<dbReference type="AlphaFoldDB" id="A0A9J6CKV6"/>
<evidence type="ECO:0000256" key="4">
    <source>
        <dbReference type="ARBA" id="ARBA00022714"/>
    </source>
</evidence>
<dbReference type="InterPro" id="IPR036188">
    <property type="entry name" value="FAD/NAD-bd_sf"/>
</dbReference>
<dbReference type="EMBL" id="JADBJN010000001">
    <property type="protein sequence ID" value="KAG5682222.1"/>
    <property type="molecule type" value="Genomic_DNA"/>
</dbReference>
<evidence type="ECO:0000256" key="3">
    <source>
        <dbReference type="ARBA" id="ARBA00022630"/>
    </source>
</evidence>
<dbReference type="InterPro" id="IPR017941">
    <property type="entry name" value="Rieske_2Fe-2S"/>
</dbReference>
<accession>A0A9J6CKV6</accession>